<organism evidence="1 2">
    <name type="scientific">Pseudomonas cichorii</name>
    <dbReference type="NCBI Taxonomy" id="36746"/>
    <lineage>
        <taxon>Bacteria</taxon>
        <taxon>Pseudomonadati</taxon>
        <taxon>Pseudomonadota</taxon>
        <taxon>Gammaproteobacteria</taxon>
        <taxon>Pseudomonadales</taxon>
        <taxon>Pseudomonadaceae</taxon>
        <taxon>Pseudomonas</taxon>
    </lineage>
</organism>
<reference evidence="1 2" key="1">
    <citation type="submission" date="2020-05" db="EMBL/GenBank/DDBJ databases">
        <title>Genetic diversity of Pseudomonas cichorii.</title>
        <authorList>
            <person name="Tani S."/>
            <person name="Yagi H."/>
            <person name="Hashimoto S."/>
            <person name="Iiyama K."/>
            <person name="Furuya N."/>
        </authorList>
    </citation>
    <scope>NUCLEOTIDE SEQUENCE [LARGE SCALE GENOMIC DNA]</scope>
    <source>
        <strain evidence="1 2">LMG 2162</strain>
    </source>
</reference>
<dbReference type="EMBL" id="BLWA01000002">
    <property type="protein sequence ID" value="GFM90776.1"/>
    <property type="molecule type" value="Genomic_DNA"/>
</dbReference>
<sequence>MNIDWTQLITKAMKEAAALAAHLAAMKAELAARNARAAAQILRIQDRIDTLGYGIDSGDATEEDEVEQADLIVSVASWKAYKFALGKVAKQPTWPAAPSWPSEPAIPVIEADPLSVAQDAI</sequence>
<protein>
    <submittedName>
        <fullName evidence="1">Tail fiber assembly protein</fullName>
    </submittedName>
</protein>
<dbReference type="GeneID" id="45545305"/>
<gene>
    <name evidence="1" type="ORF">PSCICP_07480</name>
</gene>
<name>A0ABQ1DID3_PSECI</name>
<proteinExistence type="predicted"/>
<keyword evidence="2" id="KW-1185">Reference proteome</keyword>
<evidence type="ECO:0000313" key="1">
    <source>
        <dbReference type="EMBL" id="GFM90776.1"/>
    </source>
</evidence>
<dbReference type="Proteomes" id="UP000614982">
    <property type="component" value="Unassembled WGS sequence"/>
</dbReference>
<comment type="caution">
    <text evidence="1">The sequence shown here is derived from an EMBL/GenBank/DDBJ whole genome shotgun (WGS) entry which is preliminary data.</text>
</comment>
<accession>A0ABQ1DID3</accession>
<dbReference type="RefSeq" id="WP_025261063.1">
    <property type="nucleotide sequence ID" value="NZ_BLWA01000002.1"/>
</dbReference>
<evidence type="ECO:0000313" key="2">
    <source>
        <dbReference type="Proteomes" id="UP000614982"/>
    </source>
</evidence>